<accession>A0A1F4VG92</accession>
<gene>
    <name evidence="1" type="ORF">A2797_01950</name>
</gene>
<proteinExistence type="predicted"/>
<reference evidence="1 2" key="1">
    <citation type="journal article" date="2016" name="Nat. Commun.">
        <title>Thousands of microbial genomes shed light on interconnected biogeochemical processes in an aquifer system.</title>
        <authorList>
            <person name="Anantharaman K."/>
            <person name="Brown C.T."/>
            <person name="Hug L.A."/>
            <person name="Sharon I."/>
            <person name="Castelle C.J."/>
            <person name="Probst A.J."/>
            <person name="Thomas B.C."/>
            <person name="Singh A."/>
            <person name="Wilkins M.J."/>
            <person name="Karaoz U."/>
            <person name="Brodie E.L."/>
            <person name="Williams K.H."/>
            <person name="Hubbard S.S."/>
            <person name="Banfield J.F."/>
        </authorList>
    </citation>
    <scope>NUCLEOTIDE SEQUENCE [LARGE SCALE GENOMIC DNA]</scope>
</reference>
<sequence>MQRLILAALLLGLLLAPLETFGVLKKGTEQLSEVISSSEAQVLLTKVKAELPGLGARVSGFLNGLFPKLDLSVKKVQ</sequence>
<dbReference type="EMBL" id="MEVC01000003">
    <property type="protein sequence ID" value="OGC56105.1"/>
    <property type="molecule type" value="Genomic_DNA"/>
</dbReference>
<dbReference type="AlphaFoldDB" id="A0A1F4VG92"/>
<organism evidence="1 2">
    <name type="scientific">candidate division WWE3 bacterium RIFCSPHIGHO2_01_FULL_48_15</name>
    <dbReference type="NCBI Taxonomy" id="1802619"/>
    <lineage>
        <taxon>Bacteria</taxon>
        <taxon>Katanobacteria</taxon>
    </lineage>
</organism>
<evidence type="ECO:0000313" key="1">
    <source>
        <dbReference type="EMBL" id="OGC56105.1"/>
    </source>
</evidence>
<comment type="caution">
    <text evidence="1">The sequence shown here is derived from an EMBL/GenBank/DDBJ whole genome shotgun (WGS) entry which is preliminary data.</text>
</comment>
<evidence type="ECO:0000313" key="2">
    <source>
        <dbReference type="Proteomes" id="UP000179005"/>
    </source>
</evidence>
<dbReference type="Proteomes" id="UP000179005">
    <property type="component" value="Unassembled WGS sequence"/>
</dbReference>
<protein>
    <submittedName>
        <fullName evidence="1">Uncharacterized protein</fullName>
    </submittedName>
</protein>
<dbReference type="STRING" id="1802619.A2797_01950"/>
<name>A0A1F4VG92_UNCKA</name>